<accession>A0A0F9SK17</accession>
<reference evidence="1" key="1">
    <citation type="journal article" date="2015" name="Nature">
        <title>Complex archaea that bridge the gap between prokaryotes and eukaryotes.</title>
        <authorList>
            <person name="Spang A."/>
            <person name="Saw J.H."/>
            <person name="Jorgensen S.L."/>
            <person name="Zaremba-Niedzwiedzka K."/>
            <person name="Martijn J."/>
            <person name="Lind A.E."/>
            <person name="van Eijk R."/>
            <person name="Schleper C."/>
            <person name="Guy L."/>
            <person name="Ettema T.J."/>
        </authorList>
    </citation>
    <scope>NUCLEOTIDE SEQUENCE</scope>
</reference>
<protein>
    <submittedName>
        <fullName evidence="1">Uncharacterized protein</fullName>
    </submittedName>
</protein>
<dbReference type="AlphaFoldDB" id="A0A0F9SK17"/>
<evidence type="ECO:0000313" key="1">
    <source>
        <dbReference type="EMBL" id="KKN69315.1"/>
    </source>
</evidence>
<gene>
    <name evidence="1" type="ORF">LCGC14_0441740</name>
</gene>
<proteinExistence type="predicted"/>
<name>A0A0F9SK17_9ZZZZ</name>
<organism evidence="1">
    <name type="scientific">marine sediment metagenome</name>
    <dbReference type="NCBI Taxonomy" id="412755"/>
    <lineage>
        <taxon>unclassified sequences</taxon>
        <taxon>metagenomes</taxon>
        <taxon>ecological metagenomes</taxon>
    </lineage>
</organism>
<dbReference type="EMBL" id="LAZR01000428">
    <property type="protein sequence ID" value="KKN69315.1"/>
    <property type="molecule type" value="Genomic_DNA"/>
</dbReference>
<sequence length="78" mass="9513">MTKTEIKKQFEDDMYDTMDYAFKQLHEVIEPINYKPLKYKDAVKFVEENKLKKVIDYIKVIVNAHTYLRQLKPREEKT</sequence>
<comment type="caution">
    <text evidence="1">The sequence shown here is derived from an EMBL/GenBank/DDBJ whole genome shotgun (WGS) entry which is preliminary data.</text>
</comment>